<protein>
    <submittedName>
        <fullName evidence="8">Lipopolysaccharide assembly protein A</fullName>
    </submittedName>
</protein>
<dbReference type="PANTHER" id="PTHR41335:SF1">
    <property type="entry name" value="MEMBRANE PROTEIN"/>
    <property type="match status" value="1"/>
</dbReference>
<keyword evidence="5" id="KW-0175">Coiled coil</keyword>
<dbReference type="KEGG" id="sted:SPTER_26380"/>
<dbReference type="GO" id="GO:0005886">
    <property type="term" value="C:plasma membrane"/>
    <property type="evidence" value="ECO:0007669"/>
    <property type="project" value="InterPro"/>
</dbReference>
<evidence type="ECO:0000313" key="9">
    <source>
        <dbReference type="Proteomes" id="UP000320776"/>
    </source>
</evidence>
<dbReference type="EMBL" id="CP036259">
    <property type="protein sequence ID" value="QDR81263.1"/>
    <property type="molecule type" value="Genomic_DNA"/>
</dbReference>
<evidence type="ECO:0000313" key="8">
    <source>
        <dbReference type="EMBL" id="QDR81263.1"/>
    </source>
</evidence>
<reference evidence="8 9" key="1">
    <citation type="submission" date="2019-02" db="EMBL/GenBank/DDBJ databases">
        <title>Closed genome of Sporomusa termitida DSM 4440.</title>
        <authorList>
            <person name="Poehlein A."/>
            <person name="Daniel R."/>
        </authorList>
    </citation>
    <scope>NUCLEOTIDE SEQUENCE [LARGE SCALE GENOMIC DNA]</scope>
    <source>
        <strain evidence="8 9">DSM 4440</strain>
    </source>
</reference>
<evidence type="ECO:0000256" key="2">
    <source>
        <dbReference type="ARBA" id="ARBA00022692"/>
    </source>
</evidence>
<evidence type="ECO:0000256" key="5">
    <source>
        <dbReference type="SAM" id="Coils"/>
    </source>
</evidence>
<dbReference type="RefSeq" id="WP_144350779.1">
    <property type="nucleotide sequence ID" value="NZ_CP036259.1"/>
</dbReference>
<keyword evidence="1" id="KW-1003">Cell membrane</keyword>
<keyword evidence="3 6" id="KW-1133">Transmembrane helix</keyword>
<feature type="coiled-coil region" evidence="5">
    <location>
        <begin position="61"/>
        <end position="88"/>
    </location>
</feature>
<keyword evidence="9" id="KW-1185">Reference proteome</keyword>
<accession>A0A517DV99</accession>
<evidence type="ECO:0000256" key="1">
    <source>
        <dbReference type="ARBA" id="ARBA00022475"/>
    </source>
</evidence>
<feature type="transmembrane region" description="Helical" evidence="6">
    <location>
        <begin position="38"/>
        <end position="60"/>
    </location>
</feature>
<sequence length="108" mass="12088">MIYLIFAMVFAVLITFFALQNAIPVTIHFLAWSGTTSFAIVVLGSTGAGILIALLSQGMVQLRLRLSLRQAENRIHELEQALIKTEILDRDTRFEEKLAAEQLLETRG</sequence>
<evidence type="ECO:0000256" key="4">
    <source>
        <dbReference type="ARBA" id="ARBA00023136"/>
    </source>
</evidence>
<proteinExistence type="predicted"/>
<dbReference type="InterPro" id="IPR010445">
    <property type="entry name" value="LapA_dom"/>
</dbReference>
<dbReference type="AlphaFoldDB" id="A0A517DV99"/>
<keyword evidence="4 6" id="KW-0472">Membrane</keyword>
<evidence type="ECO:0000256" key="6">
    <source>
        <dbReference type="SAM" id="Phobius"/>
    </source>
</evidence>
<evidence type="ECO:0000259" key="7">
    <source>
        <dbReference type="Pfam" id="PF06305"/>
    </source>
</evidence>
<organism evidence="8 9">
    <name type="scientific">Sporomusa termitida</name>
    <dbReference type="NCBI Taxonomy" id="2377"/>
    <lineage>
        <taxon>Bacteria</taxon>
        <taxon>Bacillati</taxon>
        <taxon>Bacillota</taxon>
        <taxon>Negativicutes</taxon>
        <taxon>Selenomonadales</taxon>
        <taxon>Sporomusaceae</taxon>
        <taxon>Sporomusa</taxon>
    </lineage>
</organism>
<dbReference type="Proteomes" id="UP000320776">
    <property type="component" value="Chromosome"/>
</dbReference>
<feature type="domain" description="Lipopolysaccharide assembly protein A" evidence="7">
    <location>
        <begin position="20"/>
        <end position="81"/>
    </location>
</feature>
<dbReference type="PANTHER" id="PTHR41335">
    <property type="entry name" value="MEMBRANE PROTEIN-RELATED"/>
    <property type="match status" value="1"/>
</dbReference>
<keyword evidence="2 6" id="KW-0812">Transmembrane</keyword>
<dbReference type="Pfam" id="PF06305">
    <property type="entry name" value="LapA_dom"/>
    <property type="match status" value="1"/>
</dbReference>
<evidence type="ECO:0000256" key="3">
    <source>
        <dbReference type="ARBA" id="ARBA00022989"/>
    </source>
</evidence>
<gene>
    <name evidence="8" type="primary">lapA</name>
    <name evidence="8" type="ORF">SPTER_26380</name>
</gene>
<dbReference type="OrthoDB" id="1684941at2"/>
<name>A0A517DV99_9FIRM</name>